<accession>A0A327VVG0</accession>
<dbReference type="SUPFAM" id="SSF52096">
    <property type="entry name" value="ClpP/crotonase"/>
    <property type="match status" value="1"/>
</dbReference>
<evidence type="ECO:0000313" key="2">
    <source>
        <dbReference type="EMBL" id="RAJ79899.1"/>
    </source>
</evidence>
<dbReference type="CDD" id="cd07561">
    <property type="entry name" value="Peptidase_S41_CPP_like"/>
    <property type="match status" value="1"/>
</dbReference>
<dbReference type="RefSeq" id="WP_111592939.1">
    <property type="nucleotide sequence ID" value="NZ_QLMA01000005.1"/>
</dbReference>
<dbReference type="EMBL" id="QLMA01000005">
    <property type="protein sequence ID" value="RAJ79899.1"/>
    <property type="molecule type" value="Genomic_DNA"/>
</dbReference>
<sequence length="528" mass="57352">MQQQLLSLAKKVLVATCCIALMYSCKKDKLTTDNNNGGNGGTTSGGTTALSNEDSLKYLMYNIMQVSYADGGRTPSKGLPTYFWYNSVPTLNPLDAKYSTADVLLRTIAGYAINPTTQQPYDHYSFLDRTGVLTNKLMNGVSASRNVMATTGDIGMEYAPVWDSQNKKVRLFVLYADKNSPAGQKGVTRGWEIVSFNGVTKFDTTATFLNQAYNAILNSSSVTLGFIRNDGSSYTTNLATGTYNVNPVAFDSVLTMNGKPVGYFVLYTYSSVVNSSGQDTYTKTAIDASFSKFKAAGITNLIVDLRYNGGGAVTTAEYLDNLIAPASAAGKVMYYYQYNDKLTAVASSIGLESQVNFSSTAGGMNLSNVFFITSRNTASASELTLNNLRPYFTNGIHLVGDTTYGKPVGFIDFNISMFDSTHTQKYLADLYAINYATTNANHSGGYYTGIPTDPGAQAADRVNVPWGNTTYDDNLILINSYLNGRGYTLARIESLNNFLQPIKSATLHTGFNGMVDYRLSQKIQNGLK</sequence>
<organism evidence="2 3">
    <name type="scientific">Chitinophaga dinghuensis</name>
    <dbReference type="NCBI Taxonomy" id="1539050"/>
    <lineage>
        <taxon>Bacteria</taxon>
        <taxon>Pseudomonadati</taxon>
        <taxon>Bacteroidota</taxon>
        <taxon>Chitinophagia</taxon>
        <taxon>Chitinophagales</taxon>
        <taxon>Chitinophagaceae</taxon>
        <taxon>Chitinophaga</taxon>
    </lineage>
</organism>
<dbReference type="OrthoDB" id="7168509at2"/>
<dbReference type="Gene3D" id="3.30.750.170">
    <property type="match status" value="1"/>
</dbReference>
<dbReference type="GO" id="GO:0004175">
    <property type="term" value="F:endopeptidase activity"/>
    <property type="evidence" value="ECO:0007669"/>
    <property type="project" value="TreeGrafter"/>
</dbReference>
<evidence type="ECO:0000313" key="3">
    <source>
        <dbReference type="Proteomes" id="UP000249819"/>
    </source>
</evidence>
<dbReference type="SUPFAM" id="SSF50156">
    <property type="entry name" value="PDZ domain-like"/>
    <property type="match status" value="1"/>
</dbReference>
<protein>
    <submittedName>
        <fullName evidence="2">Peptidase S41-like protein</fullName>
    </submittedName>
</protein>
<dbReference type="GO" id="GO:0006508">
    <property type="term" value="P:proteolysis"/>
    <property type="evidence" value="ECO:0007669"/>
    <property type="project" value="InterPro"/>
</dbReference>
<dbReference type="Proteomes" id="UP000249819">
    <property type="component" value="Unassembled WGS sequence"/>
</dbReference>
<dbReference type="PANTHER" id="PTHR32060:SF30">
    <property type="entry name" value="CARBOXY-TERMINAL PROCESSING PROTEASE CTPA"/>
    <property type="match status" value="1"/>
</dbReference>
<gene>
    <name evidence="2" type="ORF">CLV59_1054</name>
</gene>
<keyword evidence="3" id="KW-1185">Reference proteome</keyword>
<dbReference type="InterPro" id="IPR029045">
    <property type="entry name" value="ClpP/crotonase-like_dom_sf"/>
</dbReference>
<dbReference type="GO" id="GO:0008236">
    <property type="term" value="F:serine-type peptidase activity"/>
    <property type="evidence" value="ECO:0007669"/>
    <property type="project" value="InterPro"/>
</dbReference>
<dbReference type="InterPro" id="IPR005151">
    <property type="entry name" value="Tail-specific_protease"/>
</dbReference>
<reference evidence="2 3" key="1">
    <citation type="submission" date="2018-06" db="EMBL/GenBank/DDBJ databases">
        <title>Genomic Encyclopedia of Archaeal and Bacterial Type Strains, Phase II (KMG-II): from individual species to whole genera.</title>
        <authorList>
            <person name="Goeker M."/>
        </authorList>
    </citation>
    <scope>NUCLEOTIDE SEQUENCE [LARGE SCALE GENOMIC DNA]</scope>
    <source>
        <strain evidence="2 3">DSM 29821</strain>
    </source>
</reference>
<feature type="domain" description="Tail specific protease" evidence="1">
    <location>
        <begin position="262"/>
        <end position="408"/>
    </location>
</feature>
<evidence type="ECO:0000259" key="1">
    <source>
        <dbReference type="Pfam" id="PF03572"/>
    </source>
</evidence>
<name>A0A327VVG0_9BACT</name>
<proteinExistence type="predicted"/>
<dbReference type="AlphaFoldDB" id="A0A327VVG0"/>
<dbReference type="Gene3D" id="3.90.226.10">
    <property type="entry name" value="2-enoyl-CoA Hydratase, Chain A, domain 1"/>
    <property type="match status" value="1"/>
</dbReference>
<dbReference type="Pfam" id="PF03572">
    <property type="entry name" value="Peptidase_S41"/>
    <property type="match status" value="1"/>
</dbReference>
<comment type="caution">
    <text evidence="2">The sequence shown here is derived from an EMBL/GenBank/DDBJ whole genome shotgun (WGS) entry which is preliminary data.</text>
</comment>
<dbReference type="GO" id="GO:0030288">
    <property type="term" value="C:outer membrane-bounded periplasmic space"/>
    <property type="evidence" value="ECO:0007669"/>
    <property type="project" value="TreeGrafter"/>
</dbReference>
<dbReference type="InterPro" id="IPR036034">
    <property type="entry name" value="PDZ_sf"/>
</dbReference>
<dbReference type="PANTHER" id="PTHR32060">
    <property type="entry name" value="TAIL-SPECIFIC PROTEASE"/>
    <property type="match status" value="1"/>
</dbReference>
<dbReference type="Gene3D" id="2.30.42.10">
    <property type="match status" value="1"/>
</dbReference>
<dbReference type="GO" id="GO:0007165">
    <property type="term" value="P:signal transduction"/>
    <property type="evidence" value="ECO:0007669"/>
    <property type="project" value="TreeGrafter"/>
</dbReference>